<dbReference type="EMBL" id="SOCP01000002">
    <property type="protein sequence ID" value="TDV55990.1"/>
    <property type="molecule type" value="Genomic_DNA"/>
</dbReference>
<name>A0A4R7W0G0_9PSEU</name>
<dbReference type="OrthoDB" id="153350at2"/>
<dbReference type="Gene3D" id="3.90.226.10">
    <property type="entry name" value="2-enoyl-CoA Hydratase, Chain A, domain 1"/>
    <property type="match status" value="1"/>
</dbReference>
<dbReference type="InterPro" id="IPR029045">
    <property type="entry name" value="ClpP/crotonase-like_dom_sf"/>
</dbReference>
<dbReference type="PANTHER" id="PTHR43802:SF1">
    <property type="entry name" value="IP11341P-RELATED"/>
    <property type="match status" value="1"/>
</dbReference>
<organism evidence="2 3">
    <name type="scientific">Actinophytocola oryzae</name>
    <dbReference type="NCBI Taxonomy" id="502181"/>
    <lineage>
        <taxon>Bacteria</taxon>
        <taxon>Bacillati</taxon>
        <taxon>Actinomycetota</taxon>
        <taxon>Actinomycetes</taxon>
        <taxon>Pseudonocardiales</taxon>
        <taxon>Pseudonocardiaceae</taxon>
    </lineage>
</organism>
<comment type="caution">
    <text evidence="2">The sequence shown here is derived from an EMBL/GenBank/DDBJ whole genome shotgun (WGS) entry which is preliminary data.</text>
</comment>
<proteinExistence type="inferred from homology"/>
<dbReference type="Pfam" id="PF00378">
    <property type="entry name" value="ECH_1"/>
    <property type="match status" value="1"/>
</dbReference>
<gene>
    <name evidence="2" type="ORF">CLV71_10251</name>
</gene>
<dbReference type="InterPro" id="IPR001753">
    <property type="entry name" value="Enoyl-CoA_hydra/iso"/>
</dbReference>
<dbReference type="PANTHER" id="PTHR43802">
    <property type="entry name" value="ENOYL-COA HYDRATASE"/>
    <property type="match status" value="1"/>
</dbReference>
<evidence type="ECO:0000256" key="1">
    <source>
        <dbReference type="ARBA" id="ARBA00005254"/>
    </source>
</evidence>
<evidence type="ECO:0000313" key="3">
    <source>
        <dbReference type="Proteomes" id="UP000294927"/>
    </source>
</evidence>
<dbReference type="RefSeq" id="WP_133901293.1">
    <property type="nucleotide sequence ID" value="NZ_SOCP01000002.1"/>
</dbReference>
<dbReference type="SUPFAM" id="SSF52096">
    <property type="entry name" value="ClpP/crotonase"/>
    <property type="match status" value="1"/>
</dbReference>
<dbReference type="AlphaFoldDB" id="A0A4R7W0G0"/>
<dbReference type="Proteomes" id="UP000294927">
    <property type="component" value="Unassembled WGS sequence"/>
</dbReference>
<dbReference type="CDD" id="cd06558">
    <property type="entry name" value="crotonase-like"/>
    <property type="match status" value="1"/>
</dbReference>
<evidence type="ECO:0000313" key="2">
    <source>
        <dbReference type="EMBL" id="TDV55990.1"/>
    </source>
</evidence>
<protein>
    <submittedName>
        <fullName evidence="2">Enoyl-CoA hydratase/carnithine racemase</fullName>
    </submittedName>
</protein>
<reference evidence="2 3" key="1">
    <citation type="submission" date="2019-03" db="EMBL/GenBank/DDBJ databases">
        <title>Genomic Encyclopedia of Archaeal and Bacterial Type Strains, Phase II (KMG-II): from individual species to whole genera.</title>
        <authorList>
            <person name="Goeker M."/>
        </authorList>
    </citation>
    <scope>NUCLEOTIDE SEQUENCE [LARGE SCALE GENOMIC DNA]</scope>
    <source>
        <strain evidence="2 3">DSM 45499</strain>
    </source>
</reference>
<keyword evidence="3" id="KW-1185">Reference proteome</keyword>
<accession>A0A4R7W0G0</accession>
<sequence>MEPKTVLVDVADHVLTITLNRPEAMNSFNEAMLADFELVWREVRDDDDVHVVVLRAAGDRAFCTGMDVKEGIDRHPNVWSQTDPGERLSPKLNRVWKPFVCAVQGMAAGGAFYWLNEADIAICSDDATFFDPHVSYGLTAALEPIGLARRVPLGEALRIALLGLDERVSSAQALRIGLVTEVVPRAELWARADEIARVIAAKPPAAVQGTVRAIWESLDMTRTQALRTGLSYTQLGNPIGRAEVDRATVPRRKWTLR</sequence>
<comment type="similarity">
    <text evidence="1">Belongs to the enoyl-CoA hydratase/isomerase family.</text>
</comment>
<dbReference type="GO" id="GO:0003824">
    <property type="term" value="F:catalytic activity"/>
    <property type="evidence" value="ECO:0007669"/>
    <property type="project" value="UniProtKB-ARBA"/>
</dbReference>